<dbReference type="InterPro" id="IPR022495">
    <property type="entry name" value="Bud32"/>
</dbReference>
<evidence type="ECO:0000256" key="7">
    <source>
        <dbReference type="ARBA" id="ARBA00022777"/>
    </source>
</evidence>
<comment type="caution">
    <text evidence="12">The sequence shown here is derived from an EMBL/GenBank/DDBJ whole genome shotgun (WGS) entry which is preliminary data.</text>
</comment>
<keyword evidence="4" id="KW-0808">Transferase</keyword>
<keyword evidence="8" id="KW-0067">ATP-binding</keyword>
<dbReference type="InterPro" id="IPR011009">
    <property type="entry name" value="Kinase-like_dom_sf"/>
</dbReference>
<dbReference type="Proteomes" id="UP000195570">
    <property type="component" value="Unassembled WGS sequence"/>
</dbReference>
<dbReference type="PROSITE" id="PS00109">
    <property type="entry name" value="PROTEIN_KINASE_TYR"/>
    <property type="match status" value="1"/>
</dbReference>
<dbReference type="GeneID" id="92375087"/>
<dbReference type="InterPro" id="IPR008266">
    <property type="entry name" value="Tyr_kinase_AS"/>
</dbReference>
<dbReference type="PROSITE" id="PS50011">
    <property type="entry name" value="PROTEIN_KINASE_DOM"/>
    <property type="match status" value="1"/>
</dbReference>
<comment type="similarity">
    <text evidence="1">Belongs to the protein kinase superfamily. BUD32 family.</text>
</comment>
<gene>
    <name evidence="12" type="ORF">TEOVI_000114700</name>
</gene>
<dbReference type="GO" id="GO:0008033">
    <property type="term" value="P:tRNA processing"/>
    <property type="evidence" value="ECO:0007669"/>
    <property type="project" value="UniProtKB-KW"/>
</dbReference>
<evidence type="ECO:0000256" key="3">
    <source>
        <dbReference type="ARBA" id="ARBA00022527"/>
    </source>
</evidence>
<proteinExistence type="inferred from homology"/>
<dbReference type="VEuPathDB" id="TriTrypDB:TEOVI_000114700"/>
<evidence type="ECO:0000259" key="11">
    <source>
        <dbReference type="PROSITE" id="PS50011"/>
    </source>
</evidence>
<comment type="catalytic activity">
    <reaction evidence="9">
        <text>L-threonyl-[protein] + ATP = O-phospho-L-threonyl-[protein] + ADP + H(+)</text>
        <dbReference type="Rhea" id="RHEA:46608"/>
        <dbReference type="Rhea" id="RHEA-COMP:11060"/>
        <dbReference type="Rhea" id="RHEA-COMP:11605"/>
        <dbReference type="ChEBI" id="CHEBI:15378"/>
        <dbReference type="ChEBI" id="CHEBI:30013"/>
        <dbReference type="ChEBI" id="CHEBI:30616"/>
        <dbReference type="ChEBI" id="CHEBI:61977"/>
        <dbReference type="ChEBI" id="CHEBI:456216"/>
        <dbReference type="EC" id="2.7.11.1"/>
    </reaction>
</comment>
<evidence type="ECO:0000256" key="2">
    <source>
        <dbReference type="ARBA" id="ARBA00012513"/>
    </source>
</evidence>
<dbReference type="GO" id="GO:0070525">
    <property type="term" value="P:tRNA threonylcarbamoyladenosine metabolic process"/>
    <property type="evidence" value="ECO:0007669"/>
    <property type="project" value="TreeGrafter"/>
</dbReference>
<evidence type="ECO:0000313" key="13">
    <source>
        <dbReference type="Proteomes" id="UP000195570"/>
    </source>
</evidence>
<feature type="domain" description="Protein kinase" evidence="11">
    <location>
        <begin position="8"/>
        <end position="246"/>
    </location>
</feature>
<evidence type="ECO:0000256" key="1">
    <source>
        <dbReference type="ARBA" id="ARBA00010630"/>
    </source>
</evidence>
<sequence length="246" mass="27013">MNTHAAAVTVGSVLFQCAESRVYECDFYSHPAVCKYRLPKPYRHPTLDKRLREQRSVREARALVRCQKQGIAVPAVYAIDRESCAIVMERIIGMSVRDVLNEAQRPLEGAVSPVAARLLEGMGEVVGLLHNAHIIHGDLTTSNFMYRTATVAEGKADSAACGAAPRDRLVVLDFGLVMDKNSAEERAVDLYVLERAIKSSHPSLEGVASAFILNGYRRTADPHQVEATITRLGAVRARGRKRSMVG</sequence>
<dbReference type="GO" id="GO:0005524">
    <property type="term" value="F:ATP binding"/>
    <property type="evidence" value="ECO:0007669"/>
    <property type="project" value="UniProtKB-KW"/>
</dbReference>
<dbReference type="GO" id="GO:0005829">
    <property type="term" value="C:cytosol"/>
    <property type="evidence" value="ECO:0007669"/>
    <property type="project" value="TreeGrafter"/>
</dbReference>
<dbReference type="EC" id="2.7.11.1" evidence="2"/>
<evidence type="ECO:0000256" key="10">
    <source>
        <dbReference type="ARBA" id="ARBA00048679"/>
    </source>
</evidence>
<dbReference type="EMBL" id="CZPT02001254">
    <property type="protein sequence ID" value="SCU69581.1"/>
    <property type="molecule type" value="Genomic_DNA"/>
</dbReference>
<dbReference type="PANTHER" id="PTHR12209:SF0">
    <property type="entry name" value="EKC_KEOPS COMPLEX SUBUNIT TP53RK"/>
    <property type="match status" value="1"/>
</dbReference>
<dbReference type="AlphaFoldDB" id="A0A1G4IBU3"/>
<keyword evidence="13" id="KW-1185">Reference proteome</keyword>
<dbReference type="Pfam" id="PF01163">
    <property type="entry name" value="RIO1"/>
    <property type="match status" value="1"/>
</dbReference>
<accession>A0A1G4IBU3</accession>
<dbReference type="NCBIfam" id="TIGR03724">
    <property type="entry name" value="arch_bud32"/>
    <property type="match status" value="1"/>
</dbReference>
<protein>
    <recommendedName>
        <fullName evidence="2">non-specific serine/threonine protein kinase</fullName>
        <ecNumber evidence="2">2.7.11.1</ecNumber>
    </recommendedName>
</protein>
<evidence type="ECO:0000256" key="6">
    <source>
        <dbReference type="ARBA" id="ARBA00022741"/>
    </source>
</evidence>
<dbReference type="InterPro" id="IPR018934">
    <property type="entry name" value="RIO_dom"/>
</dbReference>
<comment type="catalytic activity">
    <reaction evidence="10">
        <text>L-seryl-[protein] + ATP = O-phospho-L-seryl-[protein] + ADP + H(+)</text>
        <dbReference type="Rhea" id="RHEA:17989"/>
        <dbReference type="Rhea" id="RHEA-COMP:9863"/>
        <dbReference type="Rhea" id="RHEA-COMP:11604"/>
        <dbReference type="ChEBI" id="CHEBI:15378"/>
        <dbReference type="ChEBI" id="CHEBI:29999"/>
        <dbReference type="ChEBI" id="CHEBI:30616"/>
        <dbReference type="ChEBI" id="CHEBI:83421"/>
        <dbReference type="ChEBI" id="CHEBI:456216"/>
        <dbReference type="EC" id="2.7.11.1"/>
    </reaction>
</comment>
<dbReference type="PANTHER" id="PTHR12209">
    <property type="entry name" value="NON-SPECIFIC SERINE/THREONINE PROTEIN KINASE"/>
    <property type="match status" value="1"/>
</dbReference>
<dbReference type="Gene3D" id="3.30.200.20">
    <property type="entry name" value="Phosphorylase Kinase, domain 1"/>
    <property type="match status" value="1"/>
</dbReference>
<name>A0A1G4IBU3_TRYEQ</name>
<evidence type="ECO:0000256" key="4">
    <source>
        <dbReference type="ARBA" id="ARBA00022679"/>
    </source>
</evidence>
<organism evidence="12 13">
    <name type="scientific">Trypanosoma equiperdum</name>
    <dbReference type="NCBI Taxonomy" id="5694"/>
    <lineage>
        <taxon>Eukaryota</taxon>
        <taxon>Discoba</taxon>
        <taxon>Euglenozoa</taxon>
        <taxon>Kinetoplastea</taxon>
        <taxon>Metakinetoplastina</taxon>
        <taxon>Trypanosomatida</taxon>
        <taxon>Trypanosomatidae</taxon>
        <taxon>Trypanosoma</taxon>
    </lineage>
</organism>
<reference evidence="12" key="1">
    <citation type="submission" date="2016-09" db="EMBL/GenBank/DDBJ databases">
        <authorList>
            <person name="Hebert L."/>
            <person name="Moumen B."/>
        </authorList>
    </citation>
    <scope>NUCLEOTIDE SEQUENCE [LARGE SCALE GENOMIC DNA]</scope>
    <source>
        <strain evidence="12">OVI</strain>
    </source>
</reference>
<evidence type="ECO:0000256" key="9">
    <source>
        <dbReference type="ARBA" id="ARBA00047899"/>
    </source>
</evidence>
<dbReference type="GO" id="GO:0005634">
    <property type="term" value="C:nucleus"/>
    <property type="evidence" value="ECO:0007669"/>
    <property type="project" value="TreeGrafter"/>
</dbReference>
<evidence type="ECO:0000256" key="5">
    <source>
        <dbReference type="ARBA" id="ARBA00022694"/>
    </source>
</evidence>
<dbReference type="FunFam" id="3.30.200.20:FF:000201">
    <property type="entry name" value="TP53-regulating kinase isoform X1"/>
    <property type="match status" value="1"/>
</dbReference>
<dbReference type="SUPFAM" id="SSF56112">
    <property type="entry name" value="Protein kinase-like (PK-like)"/>
    <property type="match status" value="1"/>
</dbReference>
<evidence type="ECO:0000256" key="8">
    <source>
        <dbReference type="ARBA" id="ARBA00022840"/>
    </source>
</evidence>
<dbReference type="InterPro" id="IPR000719">
    <property type="entry name" value="Prot_kinase_dom"/>
</dbReference>
<keyword evidence="3" id="KW-0723">Serine/threonine-protein kinase</keyword>
<dbReference type="RefSeq" id="XP_067080531.1">
    <property type="nucleotide sequence ID" value="XM_067224430.1"/>
</dbReference>
<evidence type="ECO:0000313" key="12">
    <source>
        <dbReference type="EMBL" id="SCU69581.1"/>
    </source>
</evidence>
<dbReference type="Gene3D" id="1.10.510.10">
    <property type="entry name" value="Transferase(Phosphotransferase) domain 1"/>
    <property type="match status" value="1"/>
</dbReference>
<dbReference type="GO" id="GO:0004674">
    <property type="term" value="F:protein serine/threonine kinase activity"/>
    <property type="evidence" value="ECO:0007669"/>
    <property type="project" value="UniProtKB-KW"/>
</dbReference>
<keyword evidence="5" id="KW-0819">tRNA processing</keyword>
<dbReference type="GO" id="GO:0000408">
    <property type="term" value="C:EKC/KEOPS complex"/>
    <property type="evidence" value="ECO:0007669"/>
    <property type="project" value="TreeGrafter"/>
</dbReference>
<keyword evidence="7 12" id="KW-0418">Kinase</keyword>
<keyword evidence="6" id="KW-0547">Nucleotide-binding</keyword>